<reference evidence="5 6" key="1">
    <citation type="submission" date="2012-02" db="EMBL/GenBank/DDBJ databases">
        <title>Improved High-Quality Draft genome of Joostella marina DSM 19592.</title>
        <authorList>
            <consortium name="US DOE Joint Genome Institute (JGI-PGF)"/>
            <person name="Lucas S."/>
            <person name="Copeland A."/>
            <person name="Lapidus A."/>
            <person name="Bruce D."/>
            <person name="Goodwin L."/>
            <person name="Pitluck S."/>
            <person name="Peters L."/>
            <person name="Chertkov O."/>
            <person name="Ovchinnikova G."/>
            <person name="Kyrpides N."/>
            <person name="Mavromatis K."/>
            <person name="Detter J.C."/>
            <person name="Han C."/>
            <person name="Land M."/>
            <person name="Hauser L."/>
            <person name="Markowitz V."/>
            <person name="Cheng J.-F."/>
            <person name="Hugenholtz P."/>
            <person name="Woyke T."/>
            <person name="Wu D."/>
            <person name="Tindall B."/>
            <person name="Brambilla E."/>
            <person name="Klenk H.-P."/>
            <person name="Eisen J.A."/>
        </authorList>
    </citation>
    <scope>NUCLEOTIDE SEQUENCE [LARGE SCALE GENOMIC DNA]</scope>
    <source>
        <strain evidence="5 6">DSM 19592</strain>
    </source>
</reference>
<keyword evidence="6" id="KW-1185">Reference proteome</keyword>
<name>I3C7Q3_9FLAO</name>
<dbReference type="GO" id="GO:0043565">
    <property type="term" value="F:sequence-specific DNA binding"/>
    <property type="evidence" value="ECO:0007669"/>
    <property type="project" value="InterPro"/>
</dbReference>
<keyword evidence="1" id="KW-0805">Transcription regulation</keyword>
<dbReference type="AlphaFoldDB" id="I3C7Q3"/>
<dbReference type="SUPFAM" id="SSF51182">
    <property type="entry name" value="RmlC-like cupins"/>
    <property type="match status" value="1"/>
</dbReference>
<dbReference type="PROSITE" id="PS00041">
    <property type="entry name" value="HTH_ARAC_FAMILY_1"/>
    <property type="match status" value="1"/>
</dbReference>
<gene>
    <name evidence="5" type="ORF">JoomaDRAFT_2674</name>
</gene>
<evidence type="ECO:0000256" key="2">
    <source>
        <dbReference type="ARBA" id="ARBA00023125"/>
    </source>
</evidence>
<dbReference type="STRING" id="926559.JoomaDRAFT_2674"/>
<protein>
    <submittedName>
        <fullName evidence="5">DNA-binding domain-containing protein, AraC-type</fullName>
    </submittedName>
</protein>
<dbReference type="SUPFAM" id="SSF46689">
    <property type="entry name" value="Homeodomain-like"/>
    <property type="match status" value="2"/>
</dbReference>
<dbReference type="InterPro" id="IPR018062">
    <property type="entry name" value="HTH_AraC-typ_CS"/>
</dbReference>
<feature type="domain" description="HTH araC/xylS-type" evidence="4">
    <location>
        <begin position="180"/>
        <end position="279"/>
    </location>
</feature>
<evidence type="ECO:0000313" key="5">
    <source>
        <dbReference type="EMBL" id="EIJ39646.1"/>
    </source>
</evidence>
<dbReference type="PRINTS" id="PR00032">
    <property type="entry name" value="HTHARAC"/>
</dbReference>
<sequence length="279" mass="32772">MKVLPFKIPKPEQEALVYQEDHEVYFYDQLHQHEEIQISFIKKGSGSLIVGDSINTYNKNDILVIGGSIPHVFKSDVEAAPESIMYTLFFTKHAFGNNFFQISDMEATKDFFRPAEYGMKISKNHNKIIRVFNKLQNQNKIQRIASLLKIINQIIETEYTPLSSFVYEKNYTDDEGKRMRAVFEHAMENYHNQITLEEVANIANMTKNAFCRYFKKRTNKTFFQFLIEIRIENACKLLYRNKEMSITTISELCGFQNITNFNRKFKELKGTTPSQYRAQ</sequence>
<dbReference type="InterPro" id="IPR011051">
    <property type="entry name" value="RmlC_Cupin_sf"/>
</dbReference>
<evidence type="ECO:0000259" key="4">
    <source>
        <dbReference type="PROSITE" id="PS01124"/>
    </source>
</evidence>
<dbReference type="PANTHER" id="PTHR43280:SF2">
    <property type="entry name" value="HTH-TYPE TRANSCRIPTIONAL REGULATOR EXSA"/>
    <property type="match status" value="1"/>
</dbReference>
<organism evidence="5 6">
    <name type="scientific">Galbibacter orientalis DSM 19592</name>
    <dbReference type="NCBI Taxonomy" id="926559"/>
    <lineage>
        <taxon>Bacteria</taxon>
        <taxon>Pseudomonadati</taxon>
        <taxon>Bacteroidota</taxon>
        <taxon>Flavobacteriia</taxon>
        <taxon>Flavobacteriales</taxon>
        <taxon>Flavobacteriaceae</taxon>
        <taxon>Galbibacter</taxon>
    </lineage>
</organism>
<dbReference type="Gene3D" id="1.10.10.60">
    <property type="entry name" value="Homeodomain-like"/>
    <property type="match status" value="2"/>
</dbReference>
<proteinExistence type="predicted"/>
<dbReference type="PANTHER" id="PTHR43280">
    <property type="entry name" value="ARAC-FAMILY TRANSCRIPTIONAL REGULATOR"/>
    <property type="match status" value="1"/>
</dbReference>
<dbReference type="Proteomes" id="UP000004690">
    <property type="component" value="Unassembled WGS sequence"/>
</dbReference>
<dbReference type="InterPro" id="IPR018060">
    <property type="entry name" value="HTH_AraC"/>
</dbReference>
<dbReference type="InterPro" id="IPR009057">
    <property type="entry name" value="Homeodomain-like_sf"/>
</dbReference>
<dbReference type="HOGENOM" id="CLU_000445_88_3_10"/>
<dbReference type="SMART" id="SM00342">
    <property type="entry name" value="HTH_ARAC"/>
    <property type="match status" value="1"/>
</dbReference>
<evidence type="ECO:0000256" key="3">
    <source>
        <dbReference type="ARBA" id="ARBA00023163"/>
    </source>
</evidence>
<dbReference type="eggNOG" id="COG2207">
    <property type="taxonomic scope" value="Bacteria"/>
</dbReference>
<dbReference type="EMBL" id="JH651379">
    <property type="protein sequence ID" value="EIJ39646.1"/>
    <property type="molecule type" value="Genomic_DNA"/>
</dbReference>
<keyword evidence="3" id="KW-0804">Transcription</keyword>
<dbReference type="RefSeq" id="WP_008613275.1">
    <property type="nucleotide sequence ID" value="NZ_JH651379.1"/>
</dbReference>
<keyword evidence="2 5" id="KW-0238">DNA-binding</keyword>
<evidence type="ECO:0000256" key="1">
    <source>
        <dbReference type="ARBA" id="ARBA00023015"/>
    </source>
</evidence>
<dbReference type="PROSITE" id="PS01124">
    <property type="entry name" value="HTH_ARAC_FAMILY_2"/>
    <property type="match status" value="1"/>
</dbReference>
<dbReference type="Pfam" id="PF12833">
    <property type="entry name" value="HTH_18"/>
    <property type="match status" value="1"/>
</dbReference>
<dbReference type="GO" id="GO:0003700">
    <property type="term" value="F:DNA-binding transcription factor activity"/>
    <property type="evidence" value="ECO:0007669"/>
    <property type="project" value="InterPro"/>
</dbReference>
<dbReference type="eggNOG" id="COG1917">
    <property type="taxonomic scope" value="Bacteria"/>
</dbReference>
<dbReference type="Gene3D" id="2.60.120.10">
    <property type="entry name" value="Jelly Rolls"/>
    <property type="match status" value="1"/>
</dbReference>
<dbReference type="OrthoDB" id="1410704at2"/>
<accession>I3C7Q3</accession>
<evidence type="ECO:0000313" key="6">
    <source>
        <dbReference type="Proteomes" id="UP000004690"/>
    </source>
</evidence>
<dbReference type="InterPro" id="IPR020449">
    <property type="entry name" value="Tscrpt_reg_AraC-type_HTH"/>
</dbReference>
<dbReference type="InterPro" id="IPR014710">
    <property type="entry name" value="RmlC-like_jellyroll"/>
</dbReference>